<dbReference type="Proteomes" id="UP000294299">
    <property type="component" value="Chromosome NFRAN"/>
</dbReference>
<organism evidence="1 2">
    <name type="scientific">Candidatus Nitrosocosmicus franklandianus</name>
    <dbReference type="NCBI Taxonomy" id="1798806"/>
    <lineage>
        <taxon>Archaea</taxon>
        <taxon>Nitrososphaerota</taxon>
        <taxon>Nitrososphaeria</taxon>
        <taxon>Nitrososphaerales</taxon>
        <taxon>Nitrososphaeraceae</taxon>
        <taxon>Candidatus Nitrosocosmicus</taxon>
    </lineage>
</organism>
<name>A0A484I7S2_9ARCH</name>
<dbReference type="EMBL" id="LR216287">
    <property type="protein sequence ID" value="VFJ12802.1"/>
    <property type="molecule type" value="Genomic_DNA"/>
</dbReference>
<proteinExistence type="predicted"/>
<dbReference type="KEGG" id="nfn:NFRAN_0481"/>
<protein>
    <submittedName>
        <fullName evidence="1">SnoaL-like domain</fullName>
    </submittedName>
</protein>
<dbReference type="AlphaFoldDB" id="A0A484I7S2"/>
<evidence type="ECO:0000313" key="1">
    <source>
        <dbReference type="EMBL" id="VFJ12802.1"/>
    </source>
</evidence>
<sequence>MARDYLSDNFSYVSPVNSFDNPESYLKYFERQYQIRGLTKLDFKKVFTEEKDVCILQEYDSQIMCFWIKVDDNEKINSIRAILDPRPFMQPK</sequence>
<dbReference type="SUPFAM" id="SSF54427">
    <property type="entry name" value="NTF2-like"/>
    <property type="match status" value="1"/>
</dbReference>
<dbReference type="Gene3D" id="3.10.450.50">
    <property type="match status" value="1"/>
</dbReference>
<accession>A0A484I7S2</accession>
<evidence type="ECO:0000313" key="2">
    <source>
        <dbReference type="Proteomes" id="UP000294299"/>
    </source>
</evidence>
<dbReference type="InterPro" id="IPR032710">
    <property type="entry name" value="NTF2-like_dom_sf"/>
</dbReference>
<keyword evidence="2" id="KW-1185">Reference proteome</keyword>
<reference evidence="1 2" key="1">
    <citation type="submission" date="2019-02" db="EMBL/GenBank/DDBJ databases">
        <authorList>
            <person name="Lehtovirta-Morley E L."/>
        </authorList>
    </citation>
    <scope>NUCLEOTIDE SEQUENCE [LARGE SCALE GENOMIC DNA]</scope>
    <source>
        <strain evidence="1">NFRAN1</strain>
    </source>
</reference>
<gene>
    <name evidence="1" type="ORF">NFRAN_0481</name>
</gene>